<organism evidence="1 2">
    <name type="scientific">Melastoma candidum</name>
    <dbReference type="NCBI Taxonomy" id="119954"/>
    <lineage>
        <taxon>Eukaryota</taxon>
        <taxon>Viridiplantae</taxon>
        <taxon>Streptophyta</taxon>
        <taxon>Embryophyta</taxon>
        <taxon>Tracheophyta</taxon>
        <taxon>Spermatophyta</taxon>
        <taxon>Magnoliopsida</taxon>
        <taxon>eudicotyledons</taxon>
        <taxon>Gunneridae</taxon>
        <taxon>Pentapetalae</taxon>
        <taxon>rosids</taxon>
        <taxon>malvids</taxon>
        <taxon>Myrtales</taxon>
        <taxon>Melastomataceae</taxon>
        <taxon>Melastomatoideae</taxon>
        <taxon>Melastomateae</taxon>
        <taxon>Melastoma</taxon>
    </lineage>
</organism>
<gene>
    <name evidence="1" type="ORF">MLD38_014826</name>
</gene>
<accession>A0ACB9RDW8</accession>
<proteinExistence type="predicted"/>
<dbReference type="Proteomes" id="UP001057402">
    <property type="component" value="Chromosome 4"/>
</dbReference>
<evidence type="ECO:0000313" key="2">
    <source>
        <dbReference type="Proteomes" id="UP001057402"/>
    </source>
</evidence>
<comment type="caution">
    <text evidence="1">The sequence shown here is derived from an EMBL/GenBank/DDBJ whole genome shotgun (WGS) entry which is preliminary data.</text>
</comment>
<sequence length="231" mass="26044">MVVATGNNRAEEAFVDGVGLAWAVHLMLIQDAITPSDRLTNVSSSDLQKLHSCVDIVFKNNVFQSLLDNVLKTAAYQNEDEDMIYMYHAYLHKLFTCLLTHLLARDKVKEAKEKAMDMFIPHRMVEYLPDRNSDSQQVVSNPSFVSLLEENVLCIALLLCQVALNWLGKLSLRIRSPDTSTKLSEVIPTGKFQLLAEEILSNPATSKNGGIYYYIERSDRLIDLASFSDKL</sequence>
<name>A0ACB9RDW8_9MYRT</name>
<dbReference type="EMBL" id="CM042883">
    <property type="protein sequence ID" value="KAI4377145.1"/>
    <property type="molecule type" value="Genomic_DNA"/>
</dbReference>
<keyword evidence="2" id="KW-1185">Reference proteome</keyword>
<protein>
    <submittedName>
        <fullName evidence="1">Uncharacterized protein</fullName>
    </submittedName>
</protein>
<evidence type="ECO:0000313" key="1">
    <source>
        <dbReference type="EMBL" id="KAI4377145.1"/>
    </source>
</evidence>
<reference evidence="2" key="1">
    <citation type="journal article" date="2023" name="Front. Plant Sci.">
        <title>Chromosomal-level genome assembly of Melastoma candidum provides insights into trichome evolution.</title>
        <authorList>
            <person name="Zhong Y."/>
            <person name="Wu W."/>
            <person name="Sun C."/>
            <person name="Zou P."/>
            <person name="Liu Y."/>
            <person name="Dai S."/>
            <person name="Zhou R."/>
        </authorList>
    </citation>
    <scope>NUCLEOTIDE SEQUENCE [LARGE SCALE GENOMIC DNA]</scope>
</reference>